<dbReference type="InterPro" id="IPR035906">
    <property type="entry name" value="MetI-like_sf"/>
</dbReference>
<feature type="domain" description="ABC transmembrane type-1" evidence="9">
    <location>
        <begin position="19"/>
        <end position="213"/>
    </location>
</feature>
<evidence type="ECO:0000313" key="20">
    <source>
        <dbReference type="Proteomes" id="UP000247389"/>
    </source>
</evidence>
<evidence type="ECO:0000256" key="7">
    <source>
        <dbReference type="ARBA" id="ARBA00023136"/>
    </source>
</evidence>
<evidence type="ECO:0000256" key="4">
    <source>
        <dbReference type="ARBA" id="ARBA00022475"/>
    </source>
</evidence>
<keyword evidence="19" id="KW-1185">Reference proteome</keyword>
<evidence type="ECO:0000313" key="19">
    <source>
        <dbReference type="Proteomes" id="UP000199519"/>
    </source>
</evidence>
<dbReference type="RefSeq" id="WP_073160767.1">
    <property type="nucleotide sequence ID" value="NZ_FMYT01000006.1"/>
</dbReference>
<evidence type="ECO:0000313" key="17">
    <source>
        <dbReference type="Proteomes" id="UP000198612"/>
    </source>
</evidence>
<dbReference type="AlphaFoldDB" id="A0A1G6LGV5"/>
<accession>A0A1G6LGV5</accession>
<reference evidence="17 19" key="1">
    <citation type="submission" date="2016-10" db="EMBL/GenBank/DDBJ databases">
        <authorList>
            <person name="Varghese N."/>
            <person name="Submissions S."/>
        </authorList>
    </citation>
    <scope>NUCLEOTIDE SEQUENCE [LARGE SCALE GENOMIC DNA]</scope>
    <source>
        <strain evidence="11 23">WG10</strain>
        <strain evidence="12 19">WG2</strain>
        <strain evidence="14 17">WG5</strain>
    </source>
</reference>
<evidence type="ECO:0000313" key="14">
    <source>
        <dbReference type="EMBL" id="SET15664.1"/>
    </source>
</evidence>
<dbReference type="OrthoDB" id="9793490at2"/>
<dbReference type="GO" id="GO:0005886">
    <property type="term" value="C:plasma membrane"/>
    <property type="evidence" value="ECO:0007669"/>
    <property type="project" value="UniProtKB-SubCell"/>
</dbReference>
<feature type="transmembrane region" description="Helical" evidence="8">
    <location>
        <begin position="194"/>
        <end position="213"/>
    </location>
</feature>
<dbReference type="GO" id="GO:0048473">
    <property type="term" value="P:D-methionine transmembrane transport"/>
    <property type="evidence" value="ECO:0007669"/>
    <property type="project" value="TreeGrafter"/>
</dbReference>
<dbReference type="FunFam" id="1.10.3720.10:FF:000002">
    <property type="entry name" value="D-methionine ABC transporter permease MetI"/>
    <property type="match status" value="1"/>
</dbReference>
<dbReference type="Proteomes" id="UP000198612">
    <property type="component" value="Unassembled WGS sequence"/>
</dbReference>
<evidence type="ECO:0000313" key="16">
    <source>
        <dbReference type="EMBL" id="TDX39402.1"/>
    </source>
</evidence>
<comment type="subcellular location">
    <subcellularLocation>
        <location evidence="1 8">Cell membrane</location>
        <topology evidence="1 8">Multi-pass membrane protein</topology>
    </subcellularLocation>
</comment>
<dbReference type="Proteomes" id="UP000324896">
    <property type="component" value="Unassembled WGS sequence"/>
</dbReference>
<proteinExistence type="inferred from homology"/>
<dbReference type="EMBL" id="FMYT01000006">
    <property type="protein sequence ID" value="SDC41985.1"/>
    <property type="molecule type" value="Genomic_DNA"/>
</dbReference>
<dbReference type="EMBL" id="SOEF01000031">
    <property type="protein sequence ID" value="TDX39402.1"/>
    <property type="molecule type" value="Genomic_DNA"/>
</dbReference>
<reference evidence="16 21" key="4">
    <citation type="submission" date="2019-03" db="EMBL/GenBank/DDBJ databases">
        <title>Subsurface microbial communities from deep shales in Ohio and West Virginia, USA.</title>
        <authorList>
            <person name="Wrighton K."/>
        </authorList>
    </citation>
    <scope>NUCLEOTIDE SEQUENCE [LARGE SCALE GENOMIC DNA]</scope>
    <source>
        <strain evidence="16 21">DSMZ 11287</strain>
        <strain evidence="10 20">MSL28</strain>
    </source>
</reference>
<dbReference type="EMBL" id="FNEH01000011">
    <property type="protein sequence ID" value="SDI67379.1"/>
    <property type="molecule type" value="Genomic_DNA"/>
</dbReference>
<feature type="transmembrane region" description="Helical" evidence="8">
    <location>
        <begin position="23"/>
        <end position="46"/>
    </location>
</feature>
<protein>
    <submittedName>
        <fullName evidence="11">D-methionine transport system permease protein</fullName>
    </submittedName>
</protein>
<evidence type="ECO:0000313" key="23">
    <source>
        <dbReference type="Proteomes" id="UP000324896"/>
    </source>
</evidence>
<feature type="transmembrane region" description="Helical" evidence="8">
    <location>
        <begin position="58"/>
        <end position="82"/>
    </location>
</feature>
<dbReference type="Proteomes" id="UP000198945">
    <property type="component" value="Unassembled WGS sequence"/>
</dbReference>
<evidence type="ECO:0000313" key="10">
    <source>
        <dbReference type="EMBL" id="PXV68654.1"/>
    </source>
</evidence>
<comment type="similarity">
    <text evidence="2">Belongs to the binding-protein-dependent transport system permease family. CysTW subfamily.</text>
</comment>
<evidence type="ECO:0000256" key="5">
    <source>
        <dbReference type="ARBA" id="ARBA00022692"/>
    </source>
</evidence>
<keyword evidence="4" id="KW-1003">Cell membrane</keyword>
<dbReference type="Proteomes" id="UP000199519">
    <property type="component" value="Unassembled WGS sequence"/>
</dbReference>
<keyword evidence="7 8" id="KW-0472">Membrane</keyword>
<keyword evidence="6 8" id="KW-1133">Transmembrane helix</keyword>
<evidence type="ECO:0000313" key="18">
    <source>
        <dbReference type="Proteomes" id="UP000198945"/>
    </source>
</evidence>
<dbReference type="EMBL" id="QICM01000004">
    <property type="protein sequence ID" value="PXV68654.1"/>
    <property type="molecule type" value="Genomic_DNA"/>
</dbReference>
<dbReference type="PROSITE" id="PS50928">
    <property type="entry name" value="ABC_TM1"/>
    <property type="match status" value="1"/>
</dbReference>
<evidence type="ECO:0000313" key="15">
    <source>
        <dbReference type="EMBL" id="TDS30684.1"/>
    </source>
</evidence>
<evidence type="ECO:0000259" key="9">
    <source>
        <dbReference type="PROSITE" id="PS50928"/>
    </source>
</evidence>
<dbReference type="InterPro" id="IPR051322">
    <property type="entry name" value="AA_ABC_Transporter_Permease"/>
</dbReference>
<dbReference type="EMBL" id="FNBJ01000032">
    <property type="protein sequence ID" value="SDF92645.1"/>
    <property type="molecule type" value="Genomic_DNA"/>
</dbReference>
<evidence type="ECO:0000256" key="6">
    <source>
        <dbReference type="ARBA" id="ARBA00022989"/>
    </source>
</evidence>
<keyword evidence="3 8" id="KW-0813">Transport</keyword>
<dbReference type="STRING" id="54121.SAMN04515653_12226"/>
<evidence type="ECO:0000313" key="13">
    <source>
        <dbReference type="EMBL" id="SDI67379.1"/>
    </source>
</evidence>
<reference evidence="13 18" key="2">
    <citation type="submission" date="2016-10" db="EMBL/GenBank/DDBJ databases">
        <authorList>
            <person name="de Groot N.N."/>
        </authorList>
    </citation>
    <scope>NUCLEOTIDE SEQUENCE [LARGE SCALE GENOMIC DNA]</scope>
    <source>
        <strain evidence="13 18">WG7</strain>
    </source>
</reference>
<dbReference type="Pfam" id="PF00528">
    <property type="entry name" value="BPD_transp_1"/>
    <property type="match status" value="1"/>
</dbReference>
<sequence>MFNFITDLARYNDLMLSGLLETLYMVAMSLFFAIVGGIPLGVLTTITRPGHILPNKPFNFILDGIINIGRSIPFIILMVAVIPLTRMIVGTSIGTNAAVVPLSLAAIPFMGRVTDNAILEIDHGVVESAQSMGASPMQIVFKVLLPESLPAIILGLTLTAISLVSYSAMAGAIGGGGLGDIAIRYGYQRFQLPIMVETIVVLVIMVQFIQFFGNQIASFFDHRS</sequence>
<evidence type="ECO:0000313" key="11">
    <source>
        <dbReference type="EMBL" id="SDC41985.1"/>
    </source>
</evidence>
<organism evidence="11 23">
    <name type="scientific">Halanaerobium congolense</name>
    <dbReference type="NCBI Taxonomy" id="54121"/>
    <lineage>
        <taxon>Bacteria</taxon>
        <taxon>Bacillati</taxon>
        <taxon>Bacillota</taxon>
        <taxon>Clostridia</taxon>
        <taxon>Halanaerobiales</taxon>
        <taxon>Halanaerobiaceae</taxon>
        <taxon>Halanaerobium</taxon>
    </lineage>
</organism>
<dbReference type="PANTHER" id="PTHR30450:SF1">
    <property type="entry name" value="D-METHIONINE TRANSPORT SYSTEM PERMEASE PROTEIN METI-RELATED"/>
    <property type="match status" value="1"/>
</dbReference>
<dbReference type="Proteomes" id="UP000295472">
    <property type="component" value="Unassembled WGS sequence"/>
</dbReference>
<dbReference type="PANTHER" id="PTHR30450">
    <property type="entry name" value="ABC TRANSPORTER PERMEASE"/>
    <property type="match status" value="1"/>
</dbReference>
<dbReference type="SUPFAM" id="SSF161098">
    <property type="entry name" value="MetI-like"/>
    <property type="match status" value="1"/>
</dbReference>
<evidence type="ECO:0000313" key="12">
    <source>
        <dbReference type="EMBL" id="SDF92645.1"/>
    </source>
</evidence>
<name>A0A1G6LGV5_9FIRM</name>
<evidence type="ECO:0000256" key="3">
    <source>
        <dbReference type="ARBA" id="ARBA00022448"/>
    </source>
</evidence>
<dbReference type="Gene3D" id="1.10.3720.10">
    <property type="entry name" value="MetI-like"/>
    <property type="match status" value="1"/>
</dbReference>
<evidence type="ECO:0000313" key="22">
    <source>
        <dbReference type="Proteomes" id="UP000295758"/>
    </source>
</evidence>
<reference evidence="15 22" key="3">
    <citation type="submission" date="2019-03" db="EMBL/GenBank/DDBJ databases">
        <title>Deep subsurface shale carbon reservoir microbial communities from Ohio and West Virginia, USA.</title>
        <authorList>
            <person name="Wrighton K."/>
        </authorList>
    </citation>
    <scope>NUCLEOTIDE SEQUENCE [LARGE SCALE GENOMIC DNA]</scope>
    <source>
        <strain evidence="15 22">UTICA-S4D12</strain>
    </source>
</reference>
<dbReference type="GeneID" id="57013524"/>
<dbReference type="EMBL" id="SOAA01000014">
    <property type="protein sequence ID" value="TDS30684.1"/>
    <property type="molecule type" value="Genomic_DNA"/>
</dbReference>
<dbReference type="EMBL" id="FOHG01000032">
    <property type="protein sequence ID" value="SET15664.1"/>
    <property type="molecule type" value="Genomic_DNA"/>
</dbReference>
<dbReference type="CDD" id="cd06261">
    <property type="entry name" value="TM_PBP2"/>
    <property type="match status" value="1"/>
</dbReference>
<dbReference type="NCBIfam" id="NF008049">
    <property type="entry name" value="PRK10782.1"/>
    <property type="match status" value="1"/>
</dbReference>
<evidence type="ECO:0000256" key="2">
    <source>
        <dbReference type="ARBA" id="ARBA00007069"/>
    </source>
</evidence>
<keyword evidence="5 8" id="KW-0812">Transmembrane</keyword>
<feature type="transmembrane region" description="Helical" evidence="8">
    <location>
        <begin position="151"/>
        <end position="173"/>
    </location>
</feature>
<dbReference type="Proteomes" id="UP000295758">
    <property type="component" value="Unassembled WGS sequence"/>
</dbReference>
<evidence type="ECO:0000256" key="8">
    <source>
        <dbReference type="RuleBase" id="RU363032"/>
    </source>
</evidence>
<evidence type="ECO:0000256" key="1">
    <source>
        <dbReference type="ARBA" id="ARBA00004651"/>
    </source>
</evidence>
<dbReference type="InterPro" id="IPR000515">
    <property type="entry name" value="MetI-like"/>
</dbReference>
<dbReference type="Proteomes" id="UP000247389">
    <property type="component" value="Unassembled WGS sequence"/>
</dbReference>
<evidence type="ECO:0000313" key="21">
    <source>
        <dbReference type="Proteomes" id="UP000295472"/>
    </source>
</evidence>
<gene>
    <name evidence="15" type="ORF">BY453_11426</name>
    <name evidence="16" type="ORF">C7954_13134</name>
    <name evidence="10" type="ORF">C8C78_10441</name>
    <name evidence="11" type="ORF">SAMN04488597_10640</name>
    <name evidence="12" type="ORF">SAMN04488598_1324</name>
    <name evidence="14" type="ORF">SAMN04515652_1324</name>
    <name evidence="13" type="ORF">SAMN04515654_11153</name>
</gene>